<feature type="non-terminal residue" evidence="1">
    <location>
        <position position="62"/>
    </location>
</feature>
<comment type="caution">
    <text evidence="1">The sequence shown here is derived from an EMBL/GenBank/DDBJ whole genome shotgun (WGS) entry which is preliminary data.</text>
</comment>
<sequence>GQGLEKEDIVWVQANPIITHLSIQQTLNETATDPRDAIMKETQLFNTWQGRDASIVIDSQWT</sequence>
<organism evidence="1 2">
    <name type="scientific">Saguinus oedipus</name>
    <name type="common">Cotton-top tamarin</name>
    <name type="synonym">Oedipomidas oedipus</name>
    <dbReference type="NCBI Taxonomy" id="9490"/>
    <lineage>
        <taxon>Eukaryota</taxon>
        <taxon>Metazoa</taxon>
        <taxon>Chordata</taxon>
        <taxon>Craniata</taxon>
        <taxon>Vertebrata</taxon>
        <taxon>Euteleostomi</taxon>
        <taxon>Mammalia</taxon>
        <taxon>Eutheria</taxon>
        <taxon>Euarchontoglires</taxon>
        <taxon>Primates</taxon>
        <taxon>Haplorrhini</taxon>
        <taxon>Platyrrhini</taxon>
        <taxon>Cebidae</taxon>
        <taxon>Callitrichinae</taxon>
        <taxon>Saguinus</taxon>
    </lineage>
</organism>
<name>A0ABQ9TNI8_SAGOE</name>
<reference evidence="1 2" key="1">
    <citation type="submission" date="2023-05" db="EMBL/GenBank/DDBJ databases">
        <title>B98-5 Cell Line De Novo Hybrid Assembly: An Optical Mapping Approach.</title>
        <authorList>
            <person name="Kananen K."/>
            <person name="Auerbach J.A."/>
            <person name="Kautto E."/>
            <person name="Blachly J.S."/>
        </authorList>
    </citation>
    <scope>NUCLEOTIDE SEQUENCE [LARGE SCALE GENOMIC DNA]</scope>
    <source>
        <strain evidence="1">B95-8</strain>
        <tissue evidence="1">Cell line</tissue>
    </source>
</reference>
<feature type="non-terminal residue" evidence="1">
    <location>
        <position position="1"/>
    </location>
</feature>
<evidence type="ECO:0000313" key="1">
    <source>
        <dbReference type="EMBL" id="KAK2086328.1"/>
    </source>
</evidence>
<dbReference type="EMBL" id="JASSZA010000020">
    <property type="protein sequence ID" value="KAK2086328.1"/>
    <property type="molecule type" value="Genomic_DNA"/>
</dbReference>
<gene>
    <name evidence="1" type="ORF">P7K49_035753</name>
</gene>
<dbReference type="Proteomes" id="UP001266305">
    <property type="component" value="Unassembled WGS sequence"/>
</dbReference>
<accession>A0ABQ9TNI8</accession>
<proteinExistence type="predicted"/>
<protein>
    <submittedName>
        <fullName evidence="1">Uncharacterized protein</fullName>
    </submittedName>
</protein>
<keyword evidence="2" id="KW-1185">Reference proteome</keyword>
<evidence type="ECO:0000313" key="2">
    <source>
        <dbReference type="Proteomes" id="UP001266305"/>
    </source>
</evidence>